<comment type="caution">
    <text evidence="1">The sequence shown here is derived from an EMBL/GenBank/DDBJ whole genome shotgun (WGS) entry which is preliminary data.</text>
</comment>
<dbReference type="EMBL" id="BLLF01000462">
    <property type="protein sequence ID" value="GFH12037.1"/>
    <property type="molecule type" value="Genomic_DNA"/>
</dbReference>
<protein>
    <submittedName>
        <fullName evidence="1">Uncharacterized protein</fullName>
    </submittedName>
</protein>
<evidence type="ECO:0000313" key="2">
    <source>
        <dbReference type="Proteomes" id="UP000485058"/>
    </source>
</evidence>
<keyword evidence="2" id="KW-1185">Reference proteome</keyword>
<evidence type="ECO:0000313" key="1">
    <source>
        <dbReference type="EMBL" id="GFH12037.1"/>
    </source>
</evidence>
<gene>
    <name evidence="1" type="ORF">HaLaN_07661</name>
</gene>
<accession>A0A699YP37</accession>
<organism evidence="1 2">
    <name type="scientific">Haematococcus lacustris</name>
    <name type="common">Green alga</name>
    <name type="synonym">Haematococcus pluvialis</name>
    <dbReference type="NCBI Taxonomy" id="44745"/>
    <lineage>
        <taxon>Eukaryota</taxon>
        <taxon>Viridiplantae</taxon>
        <taxon>Chlorophyta</taxon>
        <taxon>core chlorophytes</taxon>
        <taxon>Chlorophyceae</taxon>
        <taxon>CS clade</taxon>
        <taxon>Chlamydomonadales</taxon>
        <taxon>Haematococcaceae</taxon>
        <taxon>Haematococcus</taxon>
    </lineage>
</organism>
<name>A0A699YP37_HAELA</name>
<sequence length="99" mass="10491">MLTEVRVMSTTAGHQCCLLPGGLTNRQSTKPPACPGHTILLHTCYPFCGCPATTETRNMVVQHGTGCGLRVTPLTHSFTTRAASGHPETLTLVPDSQST</sequence>
<dbReference type="Proteomes" id="UP000485058">
    <property type="component" value="Unassembled WGS sequence"/>
</dbReference>
<reference evidence="1 2" key="1">
    <citation type="submission" date="2020-02" db="EMBL/GenBank/DDBJ databases">
        <title>Draft genome sequence of Haematococcus lacustris strain NIES-144.</title>
        <authorList>
            <person name="Morimoto D."/>
            <person name="Nakagawa S."/>
            <person name="Yoshida T."/>
            <person name="Sawayama S."/>
        </authorList>
    </citation>
    <scope>NUCLEOTIDE SEQUENCE [LARGE SCALE GENOMIC DNA]</scope>
    <source>
        <strain evidence="1 2">NIES-144</strain>
    </source>
</reference>
<proteinExistence type="predicted"/>
<dbReference type="AlphaFoldDB" id="A0A699YP37"/>